<evidence type="ECO:0000313" key="2">
    <source>
        <dbReference type="Proteomes" id="UP000288805"/>
    </source>
</evidence>
<reference evidence="1 2" key="1">
    <citation type="journal article" date="2018" name="PLoS Genet.">
        <title>Population sequencing reveals clonal diversity and ancestral inbreeding in the grapevine cultivar Chardonnay.</title>
        <authorList>
            <person name="Roach M.J."/>
            <person name="Johnson D.L."/>
            <person name="Bohlmann J."/>
            <person name="van Vuuren H.J."/>
            <person name="Jones S.J."/>
            <person name="Pretorius I.S."/>
            <person name="Schmidt S.A."/>
            <person name="Borneman A.R."/>
        </authorList>
    </citation>
    <scope>NUCLEOTIDE SEQUENCE [LARGE SCALE GENOMIC DNA]</scope>
    <source>
        <strain evidence="2">cv. Chardonnay</strain>
        <tissue evidence="1">Leaf</tissue>
    </source>
</reference>
<dbReference type="InterPro" id="IPR011990">
    <property type="entry name" value="TPR-like_helical_dom_sf"/>
</dbReference>
<dbReference type="PANTHER" id="PTHR47859">
    <property type="entry name" value="PENTATRICOPEPTIDE REPEAT-CONTAINING PROTEIN"/>
    <property type="match status" value="1"/>
</dbReference>
<name>A0A438ETC7_VITVI</name>
<dbReference type="Gene3D" id="1.25.40.10">
    <property type="entry name" value="Tetratricopeptide repeat domain"/>
    <property type="match status" value="1"/>
</dbReference>
<gene>
    <name evidence="1" type="primary">VvCHDh000351_4</name>
    <name evidence="1" type="ORF">CK203_071287</name>
</gene>
<organism evidence="1 2">
    <name type="scientific">Vitis vinifera</name>
    <name type="common">Grape</name>
    <dbReference type="NCBI Taxonomy" id="29760"/>
    <lineage>
        <taxon>Eukaryota</taxon>
        <taxon>Viridiplantae</taxon>
        <taxon>Streptophyta</taxon>
        <taxon>Embryophyta</taxon>
        <taxon>Tracheophyta</taxon>
        <taxon>Spermatophyta</taxon>
        <taxon>Magnoliopsida</taxon>
        <taxon>eudicotyledons</taxon>
        <taxon>Gunneridae</taxon>
        <taxon>Pentapetalae</taxon>
        <taxon>rosids</taxon>
        <taxon>Vitales</taxon>
        <taxon>Vitaceae</taxon>
        <taxon>Viteae</taxon>
        <taxon>Vitis</taxon>
    </lineage>
</organism>
<dbReference type="PANTHER" id="PTHR47859:SF1">
    <property type="entry name" value="PENTATRICOPEPTIDE REPEAT-CONTAINING PROTEIN"/>
    <property type="match status" value="1"/>
</dbReference>
<protein>
    <submittedName>
        <fullName evidence="1">Pentatricopeptide repeat-containing protein</fullName>
    </submittedName>
</protein>
<proteinExistence type="predicted"/>
<dbReference type="AlphaFoldDB" id="A0A438ETC7"/>
<sequence>MHRYVSRVPLRSISDSLYLSKSSVYDQKNLVRKLESLRTFTTSRDHDCFGYGRKSITRLLQVQIVDALRSNERSRASSLLSELGRGNYSLRADDFIYILEHCSKSPDPLFVMEIWRIMDEKEVHVNNRCYMLSIQALCKGGYLEEAFNLLNFVGENHDIHPILPMYNNFLRGCVQTRSLLHANQCLDLMEHQVLGKNEVTYSQFLKVCKEKILSIILFCSV</sequence>
<dbReference type="Proteomes" id="UP000288805">
    <property type="component" value="Unassembled WGS sequence"/>
</dbReference>
<dbReference type="EMBL" id="QGNW01001190">
    <property type="protein sequence ID" value="RVW50872.1"/>
    <property type="molecule type" value="Genomic_DNA"/>
</dbReference>
<accession>A0A438ETC7</accession>
<comment type="caution">
    <text evidence="1">The sequence shown here is derived from an EMBL/GenBank/DDBJ whole genome shotgun (WGS) entry which is preliminary data.</text>
</comment>
<evidence type="ECO:0000313" key="1">
    <source>
        <dbReference type="EMBL" id="RVW50872.1"/>
    </source>
</evidence>